<sequence length="305" mass="34130">MEYKTIETTVLKVAYYEYGPQDGWAVILSHGFPYDIHAYDEVVPILEKSGARVIVPYLRGFGPTRFLSSATVAMRSGQQAALASDLISLLDALSIDRAVLAGFDWGGLASCVATVLWPERVAGLVSYAGYDVYNRVINQTPNDPELECVQWYQHLFQSERGRECLSQHRHKLCKMLWRQWSPTWNFSDREYDRTATSFDNPDFVDVVVHIYRHAHGTANGDPALQDLEEKLAARPKVLVPAVTLDGTRDPLKPGGTAAHGEMFQGRHEHFVYDVGHAFPLEAPEAFAEAILLVHKWVSHGSSSSK</sequence>
<gene>
    <name evidence="4" type="ORF">K469DRAFT_601933</name>
</gene>
<dbReference type="PANTHER" id="PTHR43329">
    <property type="entry name" value="EPOXIDE HYDROLASE"/>
    <property type="match status" value="1"/>
</dbReference>
<dbReference type="Gene3D" id="3.40.50.1820">
    <property type="entry name" value="alpha/beta hydrolase"/>
    <property type="match status" value="1"/>
</dbReference>
<dbReference type="GO" id="GO:0016787">
    <property type="term" value="F:hydrolase activity"/>
    <property type="evidence" value="ECO:0007669"/>
    <property type="project" value="UniProtKB-KW"/>
</dbReference>
<protein>
    <submittedName>
        <fullName evidence="4">Alpha/beta-hydrolase</fullName>
    </submittedName>
</protein>
<dbReference type="Pfam" id="PF00561">
    <property type="entry name" value="Abhydrolase_1"/>
    <property type="match status" value="1"/>
</dbReference>
<dbReference type="AlphaFoldDB" id="A0A6A6DHC9"/>
<evidence type="ECO:0000256" key="1">
    <source>
        <dbReference type="ARBA" id="ARBA00022801"/>
    </source>
</evidence>
<feature type="domain" description="AB hydrolase-1" evidence="3">
    <location>
        <begin position="25"/>
        <end position="129"/>
    </location>
</feature>
<proteinExistence type="inferred from homology"/>
<dbReference type="OrthoDB" id="408373at2759"/>
<keyword evidence="1 4" id="KW-0378">Hydrolase</keyword>
<evidence type="ECO:0000313" key="5">
    <source>
        <dbReference type="Proteomes" id="UP000800200"/>
    </source>
</evidence>
<reference evidence="4" key="1">
    <citation type="journal article" date="2020" name="Stud. Mycol.">
        <title>101 Dothideomycetes genomes: a test case for predicting lifestyles and emergence of pathogens.</title>
        <authorList>
            <person name="Haridas S."/>
            <person name="Albert R."/>
            <person name="Binder M."/>
            <person name="Bloem J."/>
            <person name="Labutti K."/>
            <person name="Salamov A."/>
            <person name="Andreopoulos B."/>
            <person name="Baker S."/>
            <person name="Barry K."/>
            <person name="Bills G."/>
            <person name="Bluhm B."/>
            <person name="Cannon C."/>
            <person name="Castanera R."/>
            <person name="Culley D."/>
            <person name="Daum C."/>
            <person name="Ezra D."/>
            <person name="Gonzalez J."/>
            <person name="Henrissat B."/>
            <person name="Kuo A."/>
            <person name="Liang C."/>
            <person name="Lipzen A."/>
            <person name="Lutzoni F."/>
            <person name="Magnuson J."/>
            <person name="Mondo S."/>
            <person name="Nolan M."/>
            <person name="Ohm R."/>
            <person name="Pangilinan J."/>
            <person name="Park H.-J."/>
            <person name="Ramirez L."/>
            <person name="Alfaro M."/>
            <person name="Sun H."/>
            <person name="Tritt A."/>
            <person name="Yoshinaga Y."/>
            <person name="Zwiers L.-H."/>
            <person name="Turgeon B."/>
            <person name="Goodwin S."/>
            <person name="Spatafora J."/>
            <person name="Crous P."/>
            <person name="Grigoriev I."/>
        </authorList>
    </citation>
    <scope>NUCLEOTIDE SEQUENCE</scope>
    <source>
        <strain evidence="4">CBS 207.26</strain>
    </source>
</reference>
<evidence type="ECO:0000313" key="4">
    <source>
        <dbReference type="EMBL" id="KAF2177802.1"/>
    </source>
</evidence>
<dbReference type="EMBL" id="ML994683">
    <property type="protein sequence ID" value="KAF2177802.1"/>
    <property type="molecule type" value="Genomic_DNA"/>
</dbReference>
<dbReference type="PRINTS" id="PR00412">
    <property type="entry name" value="EPOXHYDRLASE"/>
</dbReference>
<dbReference type="InterPro" id="IPR000073">
    <property type="entry name" value="AB_hydrolase_1"/>
</dbReference>
<evidence type="ECO:0000259" key="3">
    <source>
        <dbReference type="Pfam" id="PF00561"/>
    </source>
</evidence>
<dbReference type="InterPro" id="IPR029058">
    <property type="entry name" value="AB_hydrolase_fold"/>
</dbReference>
<name>A0A6A6DHC9_9PEZI</name>
<dbReference type="Proteomes" id="UP000800200">
    <property type="component" value="Unassembled WGS sequence"/>
</dbReference>
<comment type="similarity">
    <text evidence="2">Belongs to the AB hydrolase superfamily. Epoxide hydrolase family.</text>
</comment>
<evidence type="ECO:0000256" key="2">
    <source>
        <dbReference type="ARBA" id="ARBA00038334"/>
    </source>
</evidence>
<dbReference type="SUPFAM" id="SSF53474">
    <property type="entry name" value="alpha/beta-Hydrolases"/>
    <property type="match status" value="1"/>
</dbReference>
<keyword evidence="5" id="KW-1185">Reference proteome</keyword>
<dbReference type="InterPro" id="IPR000639">
    <property type="entry name" value="Epox_hydrolase-like"/>
</dbReference>
<organism evidence="4 5">
    <name type="scientific">Zopfia rhizophila CBS 207.26</name>
    <dbReference type="NCBI Taxonomy" id="1314779"/>
    <lineage>
        <taxon>Eukaryota</taxon>
        <taxon>Fungi</taxon>
        <taxon>Dikarya</taxon>
        <taxon>Ascomycota</taxon>
        <taxon>Pezizomycotina</taxon>
        <taxon>Dothideomycetes</taxon>
        <taxon>Dothideomycetes incertae sedis</taxon>
        <taxon>Zopfiaceae</taxon>
        <taxon>Zopfia</taxon>
    </lineage>
</organism>
<accession>A0A6A6DHC9</accession>